<dbReference type="OrthoDB" id="186853at2157"/>
<comment type="caution">
    <text evidence="2">The sequence shown here is derived from an EMBL/GenBank/DDBJ whole genome shotgun (WGS) entry which is preliminary data.</text>
</comment>
<keyword evidence="3" id="KW-1185">Reference proteome</keyword>
<dbReference type="EMBL" id="BMPG01000001">
    <property type="protein sequence ID" value="GGL53808.1"/>
    <property type="molecule type" value="Genomic_DNA"/>
</dbReference>
<dbReference type="AlphaFoldDB" id="A0A830F1W3"/>
<evidence type="ECO:0000313" key="2">
    <source>
        <dbReference type="EMBL" id="GGL53808.1"/>
    </source>
</evidence>
<organism evidence="2 3">
    <name type="scientific">Halocalculus aciditolerans</name>
    <dbReference type="NCBI Taxonomy" id="1383812"/>
    <lineage>
        <taxon>Archaea</taxon>
        <taxon>Methanobacteriati</taxon>
        <taxon>Methanobacteriota</taxon>
        <taxon>Stenosarchaea group</taxon>
        <taxon>Halobacteria</taxon>
        <taxon>Halobacteriales</taxon>
        <taxon>Halobacteriaceae</taxon>
        <taxon>Halocalculus</taxon>
    </lineage>
</organism>
<protein>
    <recommendedName>
        <fullName evidence="1">DUF7511 domain-containing protein</fullName>
    </recommendedName>
</protein>
<gene>
    <name evidence="2" type="ORF">GCM10009039_09980</name>
</gene>
<proteinExistence type="predicted"/>
<sequence length="60" mass="6498">MSTQSHLVDPDADALAAVVESGVTGPDRCTVYPRDLPEADRTTTWLTVNASVLCDLDDHR</sequence>
<feature type="domain" description="DUF7511" evidence="1">
    <location>
        <begin position="14"/>
        <end position="60"/>
    </location>
</feature>
<evidence type="ECO:0000259" key="1">
    <source>
        <dbReference type="Pfam" id="PF24351"/>
    </source>
</evidence>
<reference evidence="2" key="2">
    <citation type="submission" date="2020-09" db="EMBL/GenBank/DDBJ databases">
        <authorList>
            <person name="Sun Q."/>
            <person name="Ohkuma M."/>
        </authorList>
    </citation>
    <scope>NUCLEOTIDE SEQUENCE</scope>
    <source>
        <strain evidence="2">JCM 19596</strain>
    </source>
</reference>
<reference evidence="2" key="1">
    <citation type="journal article" date="2014" name="Int. J. Syst. Evol. Microbiol.">
        <title>Complete genome sequence of Corynebacterium casei LMG S-19264T (=DSM 44701T), isolated from a smear-ripened cheese.</title>
        <authorList>
            <consortium name="US DOE Joint Genome Institute (JGI-PGF)"/>
            <person name="Walter F."/>
            <person name="Albersmeier A."/>
            <person name="Kalinowski J."/>
            <person name="Ruckert C."/>
        </authorList>
    </citation>
    <scope>NUCLEOTIDE SEQUENCE</scope>
    <source>
        <strain evidence="2">JCM 19596</strain>
    </source>
</reference>
<accession>A0A830F1W3</accession>
<dbReference type="Pfam" id="PF24351">
    <property type="entry name" value="DUF7511"/>
    <property type="match status" value="1"/>
</dbReference>
<dbReference type="RefSeq" id="WP_188976445.1">
    <property type="nucleotide sequence ID" value="NZ_BMPG01000001.1"/>
</dbReference>
<dbReference type="Proteomes" id="UP000607197">
    <property type="component" value="Unassembled WGS sequence"/>
</dbReference>
<name>A0A830F1W3_9EURY</name>
<evidence type="ECO:0000313" key="3">
    <source>
        <dbReference type="Proteomes" id="UP000607197"/>
    </source>
</evidence>
<dbReference type="InterPro" id="IPR055933">
    <property type="entry name" value="DUF7511"/>
</dbReference>